<evidence type="ECO:0000313" key="2">
    <source>
        <dbReference type="Proteomes" id="UP000735302"/>
    </source>
</evidence>
<dbReference type="AlphaFoldDB" id="A0AAV3YNZ9"/>
<evidence type="ECO:0000313" key="1">
    <source>
        <dbReference type="EMBL" id="GFN88865.1"/>
    </source>
</evidence>
<proteinExistence type="predicted"/>
<dbReference type="Proteomes" id="UP000735302">
    <property type="component" value="Unassembled WGS sequence"/>
</dbReference>
<name>A0AAV3YNZ9_9GAST</name>
<accession>A0AAV3YNZ9</accession>
<reference evidence="1 2" key="1">
    <citation type="journal article" date="2021" name="Elife">
        <title>Chloroplast acquisition without the gene transfer in kleptoplastic sea slugs, Plakobranchus ocellatus.</title>
        <authorList>
            <person name="Maeda T."/>
            <person name="Takahashi S."/>
            <person name="Yoshida T."/>
            <person name="Shimamura S."/>
            <person name="Takaki Y."/>
            <person name="Nagai Y."/>
            <person name="Toyoda A."/>
            <person name="Suzuki Y."/>
            <person name="Arimoto A."/>
            <person name="Ishii H."/>
            <person name="Satoh N."/>
            <person name="Nishiyama T."/>
            <person name="Hasebe M."/>
            <person name="Maruyama T."/>
            <person name="Minagawa J."/>
            <person name="Obokata J."/>
            <person name="Shigenobu S."/>
        </authorList>
    </citation>
    <scope>NUCLEOTIDE SEQUENCE [LARGE SCALE GENOMIC DNA]</scope>
</reference>
<organism evidence="1 2">
    <name type="scientific">Plakobranchus ocellatus</name>
    <dbReference type="NCBI Taxonomy" id="259542"/>
    <lineage>
        <taxon>Eukaryota</taxon>
        <taxon>Metazoa</taxon>
        <taxon>Spiralia</taxon>
        <taxon>Lophotrochozoa</taxon>
        <taxon>Mollusca</taxon>
        <taxon>Gastropoda</taxon>
        <taxon>Heterobranchia</taxon>
        <taxon>Euthyneura</taxon>
        <taxon>Panpulmonata</taxon>
        <taxon>Sacoglossa</taxon>
        <taxon>Placobranchoidea</taxon>
        <taxon>Plakobranchidae</taxon>
        <taxon>Plakobranchus</taxon>
    </lineage>
</organism>
<keyword evidence="2" id="KW-1185">Reference proteome</keyword>
<dbReference type="EMBL" id="BLXT01001882">
    <property type="protein sequence ID" value="GFN88865.1"/>
    <property type="molecule type" value="Genomic_DNA"/>
</dbReference>
<sequence length="92" mass="9915">MLEQSQCCPEVFGGCSGNRQALNPFTLRCQVSQLSRAAGINQDHCQTAASLAAHSQKAWPQAKLPPGDWGELSLERLTSTSRSLCNCSVSLH</sequence>
<gene>
    <name evidence="1" type="ORF">PoB_001537100</name>
</gene>
<protein>
    <submittedName>
        <fullName evidence="1">Uncharacterized protein</fullName>
    </submittedName>
</protein>
<comment type="caution">
    <text evidence="1">The sequence shown here is derived from an EMBL/GenBank/DDBJ whole genome shotgun (WGS) entry which is preliminary data.</text>
</comment>